<feature type="signal peptide" evidence="3">
    <location>
        <begin position="1"/>
        <end position="19"/>
    </location>
</feature>
<reference evidence="5" key="2">
    <citation type="submission" date="2020-10" db="UniProtKB">
        <authorList>
            <consortium name="WormBaseParasite"/>
        </authorList>
    </citation>
    <scope>IDENTIFICATION</scope>
</reference>
<dbReference type="Proteomes" id="UP000492821">
    <property type="component" value="Unassembled WGS sequence"/>
</dbReference>
<evidence type="ECO:0000313" key="4">
    <source>
        <dbReference type="Proteomes" id="UP000492821"/>
    </source>
</evidence>
<dbReference type="AlphaFoldDB" id="A0A7E4V9P3"/>
<feature type="compositionally biased region" description="Low complexity" evidence="1">
    <location>
        <begin position="316"/>
        <end position="325"/>
    </location>
</feature>
<feature type="chain" id="PRO_5029014288" evidence="3">
    <location>
        <begin position="20"/>
        <end position="615"/>
    </location>
</feature>
<feature type="compositionally biased region" description="Polar residues" evidence="1">
    <location>
        <begin position="335"/>
        <end position="348"/>
    </location>
</feature>
<dbReference type="WBParaSite" id="Pan_g18232.t1">
    <property type="protein sequence ID" value="Pan_g18232.t1"/>
    <property type="gene ID" value="Pan_g18232"/>
</dbReference>
<keyword evidence="3" id="KW-0732">Signal</keyword>
<keyword evidence="2" id="KW-0812">Transmembrane</keyword>
<accession>A0A7E4V9P3</accession>
<sequence length="615" mass="67779">MRFAKVVFFVLAFICLCSAKLELRKGVNQTVTFEGENLEIQLKKGSENAGLLVICFESTPDVSIEPCPQGFAMFSNSIDINGKNRVFEVDRQGRLTENSQPLVVAGAIKFTDDGALNILVEKLPGGASVILPHAEKWVPKKKVEAKEKKKSSSSTATMYISIACCVLVALILIAIGVAVYVFIIRKKWKSNPVPVVPPEEYQCEIRDETPEIVGVPTSPVIVEPEIRIHTPSQSPATPVTEGMAKGPNEKVPMPIVVAPPPPPKQKTEAVSKLAPPSPIPVAKAVAPFPEAVNAPSTPPSPVPPVNAKAPEPPAKPTSASTPKSKSPSRKHKSTALPQDKTQSATKRSPPTEGFGQDKTANALADNSKYNVRGYLPYSEASLPGSSRSKSRSRSRPLIVDEVVDTRLQTESYLCYAERMKLLGYHDHMLIAEHVDPEVQHAFSDAERALVKAAPADAPRFADAVVNEADKAIERFVEGRNLAWNEDFGFWDFVNTESTPASIGYIVIYRIASHIFKLKEVSMADTMVQTMPLMGLYILLLDKQFPTTFRVNLATELRSRASRIFKNVQRDQLKNAAFPATYMILAYDKNPKAFVKGEEIHSEAKKRKRRHHRHRH</sequence>
<evidence type="ECO:0000313" key="5">
    <source>
        <dbReference type="WBParaSite" id="Pan_g18232.t1"/>
    </source>
</evidence>
<organism evidence="4 5">
    <name type="scientific">Panagrellus redivivus</name>
    <name type="common">Microworm</name>
    <dbReference type="NCBI Taxonomy" id="6233"/>
    <lineage>
        <taxon>Eukaryota</taxon>
        <taxon>Metazoa</taxon>
        <taxon>Ecdysozoa</taxon>
        <taxon>Nematoda</taxon>
        <taxon>Chromadorea</taxon>
        <taxon>Rhabditida</taxon>
        <taxon>Tylenchina</taxon>
        <taxon>Panagrolaimomorpha</taxon>
        <taxon>Panagrolaimoidea</taxon>
        <taxon>Panagrolaimidae</taxon>
        <taxon>Panagrellus</taxon>
    </lineage>
</organism>
<reference evidence="4" key="1">
    <citation type="journal article" date="2013" name="Genetics">
        <title>The draft genome and transcriptome of Panagrellus redivivus are shaped by the harsh demands of a free-living lifestyle.</title>
        <authorList>
            <person name="Srinivasan J."/>
            <person name="Dillman A.R."/>
            <person name="Macchietto M.G."/>
            <person name="Heikkinen L."/>
            <person name="Lakso M."/>
            <person name="Fracchia K.M."/>
            <person name="Antoshechkin I."/>
            <person name="Mortazavi A."/>
            <person name="Wong G."/>
            <person name="Sternberg P.W."/>
        </authorList>
    </citation>
    <scope>NUCLEOTIDE SEQUENCE [LARGE SCALE GENOMIC DNA]</scope>
    <source>
        <strain evidence="4">MT8872</strain>
    </source>
</reference>
<keyword evidence="4" id="KW-1185">Reference proteome</keyword>
<keyword evidence="2" id="KW-1133">Transmembrane helix</keyword>
<proteinExistence type="predicted"/>
<keyword evidence="2" id="KW-0472">Membrane</keyword>
<evidence type="ECO:0000256" key="1">
    <source>
        <dbReference type="SAM" id="MobiDB-lite"/>
    </source>
</evidence>
<feature type="region of interest" description="Disordered" evidence="1">
    <location>
        <begin position="292"/>
        <end position="365"/>
    </location>
</feature>
<feature type="transmembrane region" description="Helical" evidence="2">
    <location>
        <begin position="158"/>
        <end position="183"/>
    </location>
</feature>
<feature type="compositionally biased region" description="Pro residues" evidence="1">
    <location>
        <begin position="296"/>
        <end position="315"/>
    </location>
</feature>
<name>A0A7E4V9P3_PANRE</name>
<protein>
    <submittedName>
        <fullName evidence="5">Protein kinase domain-containing protein</fullName>
    </submittedName>
</protein>
<evidence type="ECO:0000256" key="3">
    <source>
        <dbReference type="SAM" id="SignalP"/>
    </source>
</evidence>
<evidence type="ECO:0000256" key="2">
    <source>
        <dbReference type="SAM" id="Phobius"/>
    </source>
</evidence>